<protein>
    <submittedName>
        <fullName evidence="1">Uncharacterized protein</fullName>
    </submittedName>
</protein>
<organism evidence="1 2">
    <name type="scientific">Bradyrhizobium erythrophlei</name>
    <dbReference type="NCBI Taxonomy" id="1437360"/>
    <lineage>
        <taxon>Bacteria</taxon>
        <taxon>Pseudomonadati</taxon>
        <taxon>Pseudomonadota</taxon>
        <taxon>Alphaproteobacteria</taxon>
        <taxon>Hyphomicrobiales</taxon>
        <taxon>Nitrobacteraceae</taxon>
        <taxon>Bradyrhizobium</taxon>
    </lineage>
</organism>
<reference evidence="1 2" key="1">
    <citation type="submission" date="2016-11" db="EMBL/GenBank/DDBJ databases">
        <authorList>
            <person name="Jaros S."/>
            <person name="Januszkiewicz K."/>
            <person name="Wedrychowicz H."/>
        </authorList>
    </citation>
    <scope>NUCLEOTIDE SEQUENCE [LARGE SCALE GENOMIC DNA]</scope>
    <source>
        <strain evidence="1 2">GAS138</strain>
    </source>
</reference>
<sequence length="29" mass="3295">MDNATAIFIALLDIRKLLIHQSGEPVKRM</sequence>
<accession>A0A1M5YPS0</accession>
<name>A0A1M5YPS0_9BRAD</name>
<dbReference type="EMBL" id="LT670817">
    <property type="protein sequence ID" value="SHI13931.1"/>
    <property type="molecule type" value="Genomic_DNA"/>
</dbReference>
<dbReference type="AlphaFoldDB" id="A0A1M5YPS0"/>
<proteinExistence type="predicted"/>
<evidence type="ECO:0000313" key="2">
    <source>
        <dbReference type="Proteomes" id="UP000189796"/>
    </source>
</evidence>
<dbReference type="Proteomes" id="UP000189796">
    <property type="component" value="Chromosome I"/>
</dbReference>
<evidence type="ECO:0000313" key="1">
    <source>
        <dbReference type="EMBL" id="SHI13931.1"/>
    </source>
</evidence>
<gene>
    <name evidence="1" type="ORF">SAMN05443248_8604</name>
</gene>